<gene>
    <name evidence="2" type="ORF">CAMP_LOCUS12571</name>
</gene>
<protein>
    <submittedName>
        <fullName evidence="2">Uncharacterized protein</fullName>
    </submittedName>
</protein>
<dbReference type="EMBL" id="CANHGI010000005">
    <property type="protein sequence ID" value="CAI5449934.1"/>
    <property type="molecule type" value="Genomic_DNA"/>
</dbReference>
<dbReference type="Proteomes" id="UP001152747">
    <property type="component" value="Unassembled WGS sequence"/>
</dbReference>
<organism evidence="2 3">
    <name type="scientific">Caenorhabditis angaria</name>
    <dbReference type="NCBI Taxonomy" id="860376"/>
    <lineage>
        <taxon>Eukaryota</taxon>
        <taxon>Metazoa</taxon>
        <taxon>Ecdysozoa</taxon>
        <taxon>Nematoda</taxon>
        <taxon>Chromadorea</taxon>
        <taxon>Rhabditida</taxon>
        <taxon>Rhabditina</taxon>
        <taxon>Rhabditomorpha</taxon>
        <taxon>Rhabditoidea</taxon>
        <taxon>Rhabditidae</taxon>
        <taxon>Peloderinae</taxon>
        <taxon>Caenorhabditis</taxon>
    </lineage>
</organism>
<sequence>MPGNREVGIWERIARWIGGSTGELYVQHPRVVEIAGELIDLDAPAISNSQPGDERRAGTDYLSADARSFSHRTTGSTIYFDAESTIQHPEAADQNIETSFNVDDFIVLNAVLAGVQAREFWNGYGIVGGGAEAEAEAGIDGMEVEETENDDDIEMEVEDRRIGGSEIGDGSTSSHQSDTDDLETAMEVQSDFEEEEEMEVDEPIGEVARIVAGAGVGEEERRIEVLHRFFDALLANNGGDVGMVAQVSFFGIYWALLGFFW</sequence>
<feature type="region of interest" description="Disordered" evidence="1">
    <location>
        <begin position="163"/>
        <end position="182"/>
    </location>
</feature>
<evidence type="ECO:0000313" key="2">
    <source>
        <dbReference type="EMBL" id="CAI5449934.1"/>
    </source>
</evidence>
<reference evidence="2" key="1">
    <citation type="submission" date="2022-11" db="EMBL/GenBank/DDBJ databases">
        <authorList>
            <person name="Kikuchi T."/>
        </authorList>
    </citation>
    <scope>NUCLEOTIDE SEQUENCE</scope>
    <source>
        <strain evidence="2">PS1010</strain>
    </source>
</reference>
<evidence type="ECO:0000256" key="1">
    <source>
        <dbReference type="SAM" id="MobiDB-lite"/>
    </source>
</evidence>
<keyword evidence="3" id="KW-1185">Reference proteome</keyword>
<comment type="caution">
    <text evidence="2">The sequence shown here is derived from an EMBL/GenBank/DDBJ whole genome shotgun (WGS) entry which is preliminary data.</text>
</comment>
<name>A0A9P1N4U8_9PELO</name>
<proteinExistence type="predicted"/>
<evidence type="ECO:0000313" key="3">
    <source>
        <dbReference type="Proteomes" id="UP001152747"/>
    </source>
</evidence>
<accession>A0A9P1N4U8</accession>
<dbReference type="AlphaFoldDB" id="A0A9P1N4U8"/>